<feature type="region of interest" description="Disordered" evidence="1">
    <location>
        <begin position="105"/>
        <end position="139"/>
    </location>
</feature>
<comment type="caution">
    <text evidence="3">The sequence shown here is derived from an EMBL/GenBank/DDBJ whole genome shotgun (WGS) entry which is preliminary data.</text>
</comment>
<name>A0A3R8MZF9_9BURK</name>
<sequence>MILISRPVALLCVSRLRHNRGMLIVIIAWLYVVVLMSAAETSAIAGIMTFFLYGVLPLAILTYLLNTPARRAKRRRAEALAEPSGMAGATVPVVAATGEDITDERAMNDAAADNAASNEPEAVSPVYPVRHHESGPPNG</sequence>
<accession>A0A3R8MZF9</accession>
<feature type="compositionally biased region" description="Low complexity" evidence="1">
    <location>
        <begin position="108"/>
        <end position="122"/>
    </location>
</feature>
<gene>
    <name evidence="3" type="ORF">EHV23_07930</name>
</gene>
<dbReference type="RefSeq" id="WP_125095421.1">
    <property type="nucleotide sequence ID" value="NZ_RRUE01000001.1"/>
</dbReference>
<keyword evidence="2" id="KW-0472">Membrane</keyword>
<dbReference type="EMBL" id="RRUE01000001">
    <property type="protein sequence ID" value="RRN45995.1"/>
    <property type="molecule type" value="Genomic_DNA"/>
</dbReference>
<reference evidence="3 4" key="1">
    <citation type="submission" date="2018-11" db="EMBL/GenBank/DDBJ databases">
        <title>Genome sequencing of Lautropia sp. KCOM 2505 (= ChDC F240).</title>
        <authorList>
            <person name="Kook J.-K."/>
            <person name="Park S.-N."/>
            <person name="Lim Y.K."/>
        </authorList>
    </citation>
    <scope>NUCLEOTIDE SEQUENCE [LARGE SCALE GENOMIC DNA]</scope>
    <source>
        <strain evidence="3 4">KCOM 2505</strain>
    </source>
</reference>
<evidence type="ECO:0000256" key="1">
    <source>
        <dbReference type="SAM" id="MobiDB-lite"/>
    </source>
</evidence>
<dbReference type="OrthoDB" id="8565731at2"/>
<keyword evidence="4" id="KW-1185">Reference proteome</keyword>
<feature type="transmembrane region" description="Helical" evidence="2">
    <location>
        <begin position="21"/>
        <end position="38"/>
    </location>
</feature>
<dbReference type="AlphaFoldDB" id="A0A3R8MZF9"/>
<evidence type="ECO:0000313" key="3">
    <source>
        <dbReference type="EMBL" id="RRN45995.1"/>
    </source>
</evidence>
<proteinExistence type="predicted"/>
<keyword evidence="2" id="KW-0812">Transmembrane</keyword>
<keyword evidence="2" id="KW-1133">Transmembrane helix</keyword>
<evidence type="ECO:0000313" key="4">
    <source>
        <dbReference type="Proteomes" id="UP000270261"/>
    </source>
</evidence>
<dbReference type="Proteomes" id="UP000270261">
    <property type="component" value="Unassembled WGS sequence"/>
</dbReference>
<feature type="transmembrane region" description="Helical" evidence="2">
    <location>
        <begin position="44"/>
        <end position="66"/>
    </location>
</feature>
<feature type="compositionally biased region" description="Basic and acidic residues" evidence="1">
    <location>
        <begin position="130"/>
        <end position="139"/>
    </location>
</feature>
<evidence type="ECO:0000256" key="2">
    <source>
        <dbReference type="SAM" id="Phobius"/>
    </source>
</evidence>
<protein>
    <submittedName>
        <fullName evidence="3">Uncharacterized protein</fullName>
    </submittedName>
</protein>
<organism evidence="3 4">
    <name type="scientific">Lautropia dentalis</name>
    <dbReference type="NCBI Taxonomy" id="2490857"/>
    <lineage>
        <taxon>Bacteria</taxon>
        <taxon>Pseudomonadati</taxon>
        <taxon>Pseudomonadota</taxon>
        <taxon>Betaproteobacteria</taxon>
        <taxon>Burkholderiales</taxon>
        <taxon>Burkholderiaceae</taxon>
        <taxon>Lautropia</taxon>
    </lineage>
</organism>